<keyword evidence="3" id="KW-1185">Reference proteome</keyword>
<feature type="compositionally biased region" description="Basic residues" evidence="1">
    <location>
        <begin position="177"/>
        <end position="189"/>
    </location>
</feature>
<evidence type="ECO:0000256" key="1">
    <source>
        <dbReference type="SAM" id="MobiDB-lite"/>
    </source>
</evidence>
<name>A0AA88Y207_PINIB</name>
<sequence length="220" mass="25365">MMVYGKWKVTSYSPAFEIAWSKRSKGEAPEKTLQLKKILQDLERHNNPRGIPKDFTSAFSKILEDDFNRAEMELLDRSPDDYDLTPDINNMPYDVYKTLTAHNSYHTIHHVYKRRTRRRVKRASSLEVVNEDSSLQKPIQSPHANSIKSSKSSSGSKKIHFPGFKSIKIGRPESALAKRRQKEKSKKTRFQVDKVEEDPPSTSSDRRKTSDVEMSLLPQA</sequence>
<reference evidence="2" key="1">
    <citation type="submission" date="2019-08" db="EMBL/GenBank/DDBJ databases">
        <title>The improved chromosome-level genome for the pearl oyster Pinctada fucata martensii using PacBio sequencing and Hi-C.</title>
        <authorList>
            <person name="Zheng Z."/>
        </authorList>
    </citation>
    <scope>NUCLEOTIDE SEQUENCE</scope>
    <source>
        <strain evidence="2">ZZ-2019</strain>
        <tissue evidence="2">Adductor muscle</tissue>
    </source>
</reference>
<proteinExistence type="predicted"/>
<dbReference type="AlphaFoldDB" id="A0AA88Y207"/>
<protein>
    <submittedName>
        <fullName evidence="2">Uncharacterized protein</fullName>
    </submittedName>
</protein>
<evidence type="ECO:0000313" key="2">
    <source>
        <dbReference type="EMBL" id="KAK3091219.1"/>
    </source>
</evidence>
<accession>A0AA88Y207</accession>
<feature type="compositionally biased region" description="Polar residues" evidence="1">
    <location>
        <begin position="131"/>
        <end position="144"/>
    </location>
</feature>
<feature type="region of interest" description="Disordered" evidence="1">
    <location>
        <begin position="115"/>
        <end position="220"/>
    </location>
</feature>
<feature type="compositionally biased region" description="Low complexity" evidence="1">
    <location>
        <begin position="146"/>
        <end position="156"/>
    </location>
</feature>
<comment type="caution">
    <text evidence="2">The sequence shown here is derived from an EMBL/GenBank/DDBJ whole genome shotgun (WGS) entry which is preliminary data.</text>
</comment>
<evidence type="ECO:0000313" key="3">
    <source>
        <dbReference type="Proteomes" id="UP001186944"/>
    </source>
</evidence>
<gene>
    <name evidence="2" type="ORF">FSP39_018032</name>
</gene>
<dbReference type="EMBL" id="VSWD01000010">
    <property type="protein sequence ID" value="KAK3091219.1"/>
    <property type="molecule type" value="Genomic_DNA"/>
</dbReference>
<dbReference type="Proteomes" id="UP001186944">
    <property type="component" value="Unassembled WGS sequence"/>
</dbReference>
<organism evidence="2 3">
    <name type="scientific">Pinctada imbricata</name>
    <name type="common">Atlantic pearl-oyster</name>
    <name type="synonym">Pinctada martensii</name>
    <dbReference type="NCBI Taxonomy" id="66713"/>
    <lineage>
        <taxon>Eukaryota</taxon>
        <taxon>Metazoa</taxon>
        <taxon>Spiralia</taxon>
        <taxon>Lophotrochozoa</taxon>
        <taxon>Mollusca</taxon>
        <taxon>Bivalvia</taxon>
        <taxon>Autobranchia</taxon>
        <taxon>Pteriomorphia</taxon>
        <taxon>Pterioida</taxon>
        <taxon>Pterioidea</taxon>
        <taxon>Pteriidae</taxon>
        <taxon>Pinctada</taxon>
    </lineage>
</organism>